<keyword evidence="2" id="KW-1185">Reference proteome</keyword>
<reference evidence="2" key="1">
    <citation type="journal article" date="2017" name="Genome Biol.">
        <title>Comparative genomics reveals high biological diversity and specific adaptations in the industrially and medically important fungal genus Aspergillus.</title>
        <authorList>
            <person name="de Vries R.P."/>
            <person name="Riley R."/>
            <person name="Wiebenga A."/>
            <person name="Aguilar-Osorio G."/>
            <person name="Amillis S."/>
            <person name="Uchima C.A."/>
            <person name="Anderluh G."/>
            <person name="Asadollahi M."/>
            <person name="Askin M."/>
            <person name="Barry K."/>
            <person name="Battaglia E."/>
            <person name="Bayram O."/>
            <person name="Benocci T."/>
            <person name="Braus-Stromeyer S.A."/>
            <person name="Caldana C."/>
            <person name="Canovas D."/>
            <person name="Cerqueira G.C."/>
            <person name="Chen F."/>
            <person name="Chen W."/>
            <person name="Choi C."/>
            <person name="Clum A."/>
            <person name="Dos Santos R.A."/>
            <person name="Damasio A.R."/>
            <person name="Diallinas G."/>
            <person name="Emri T."/>
            <person name="Fekete E."/>
            <person name="Flipphi M."/>
            <person name="Freyberg S."/>
            <person name="Gallo A."/>
            <person name="Gournas C."/>
            <person name="Habgood R."/>
            <person name="Hainaut M."/>
            <person name="Harispe M.L."/>
            <person name="Henrissat B."/>
            <person name="Hilden K.S."/>
            <person name="Hope R."/>
            <person name="Hossain A."/>
            <person name="Karabika E."/>
            <person name="Karaffa L."/>
            <person name="Karanyi Z."/>
            <person name="Krasevec N."/>
            <person name="Kuo A."/>
            <person name="Kusch H."/>
            <person name="LaButti K."/>
            <person name="Lagendijk E.L."/>
            <person name="Lapidus A."/>
            <person name="Levasseur A."/>
            <person name="Lindquist E."/>
            <person name="Lipzen A."/>
            <person name="Logrieco A.F."/>
            <person name="MacCabe A."/>
            <person name="Maekelae M.R."/>
            <person name="Malavazi I."/>
            <person name="Melin P."/>
            <person name="Meyer V."/>
            <person name="Mielnichuk N."/>
            <person name="Miskei M."/>
            <person name="Molnar A.P."/>
            <person name="Mule G."/>
            <person name="Ngan C.Y."/>
            <person name="Orejas M."/>
            <person name="Orosz E."/>
            <person name="Ouedraogo J.P."/>
            <person name="Overkamp K.M."/>
            <person name="Park H.-S."/>
            <person name="Perrone G."/>
            <person name="Piumi F."/>
            <person name="Punt P.J."/>
            <person name="Ram A.F."/>
            <person name="Ramon A."/>
            <person name="Rauscher S."/>
            <person name="Record E."/>
            <person name="Riano-Pachon D.M."/>
            <person name="Robert V."/>
            <person name="Roehrig J."/>
            <person name="Ruller R."/>
            <person name="Salamov A."/>
            <person name="Salih N.S."/>
            <person name="Samson R.A."/>
            <person name="Sandor E."/>
            <person name="Sanguinetti M."/>
            <person name="Schuetze T."/>
            <person name="Sepcic K."/>
            <person name="Shelest E."/>
            <person name="Sherlock G."/>
            <person name="Sophianopoulou V."/>
            <person name="Squina F.M."/>
            <person name="Sun H."/>
            <person name="Susca A."/>
            <person name="Todd R.B."/>
            <person name="Tsang A."/>
            <person name="Unkles S.E."/>
            <person name="van de Wiele N."/>
            <person name="van Rossen-Uffink D."/>
            <person name="Oliveira J.V."/>
            <person name="Vesth T.C."/>
            <person name="Visser J."/>
            <person name="Yu J.-H."/>
            <person name="Zhou M."/>
            <person name="Andersen M.R."/>
            <person name="Archer D.B."/>
            <person name="Baker S.E."/>
            <person name="Benoit I."/>
            <person name="Brakhage A.A."/>
            <person name="Braus G.H."/>
            <person name="Fischer R."/>
            <person name="Frisvad J.C."/>
            <person name="Goldman G.H."/>
            <person name="Houbraken J."/>
            <person name="Oakley B."/>
            <person name="Pocsi I."/>
            <person name="Scazzocchio C."/>
            <person name="Seiboth B."/>
            <person name="vanKuyk P.A."/>
            <person name="Wortman J."/>
            <person name="Dyer P.S."/>
            <person name="Grigoriev I.V."/>
        </authorList>
    </citation>
    <scope>NUCLEOTIDE SEQUENCE [LARGE SCALE GENOMIC DNA]</scope>
    <source>
        <strain evidence="2">DTO 134E9</strain>
    </source>
</reference>
<evidence type="ECO:0000313" key="1">
    <source>
        <dbReference type="EMBL" id="OJJ32648.1"/>
    </source>
</evidence>
<accession>A0A1L9RCN4</accession>
<dbReference type="AlphaFoldDB" id="A0A1L9RCN4"/>
<proteinExistence type="predicted"/>
<dbReference type="Proteomes" id="UP000184383">
    <property type="component" value="Unassembled WGS sequence"/>
</dbReference>
<dbReference type="OrthoDB" id="4802432at2759"/>
<dbReference type="EMBL" id="KV878214">
    <property type="protein sequence ID" value="OJJ32648.1"/>
    <property type="molecule type" value="Genomic_DNA"/>
</dbReference>
<gene>
    <name evidence="1" type="ORF">ASPWEDRAFT_185147</name>
</gene>
<protein>
    <submittedName>
        <fullName evidence="1">Uncharacterized protein</fullName>
    </submittedName>
</protein>
<sequence>MYFYTRISGLPWNQIEAITDIFTYPCPGSSRRRAYSTASPHGTVNYDKVSLEIWDSPSRCIFYMEMAEQAARQQGTQAPTHIHTSNSALLISPKMASYLPIEIVSQIASYLAKECGEERSTPWFYYGQIPRLTPCSTVSSTWQAACEPFIYRTLLVYSEDLGYKGHLTWHGLDQLTSGAPYRRRRRAWIRHILYQAVVPWDNFGESRYFKLEGYTYDNPLRRGNDEVFHLAVANFFDVLASWGRDLEPRVCVTLLDPKGVRCLPEPLTFDDPDGVVHPRPIHFDPPNDAVVIPQSLGFPPGSSLAQVPCINTVHFEGTVKRLKYSFFSSKVASEILASCPYVKHSTLRLVYPVPNDSPVLLCEQREANSNLVAQMPSTLETLNIECGSSMSPFNAPNLLPPSGIDSLLPNLRMLSMRLRELRLKNSRVSSELFWPSQQSKAPYWPRLEIFILETMPLLPSGDRLISVAYYAENPTLDEFNHDALSRIYIALGRAVHQMPRLQRLMLKMTDSSTHYLNLNVKKVDGVDYIRVEWSSSHGYRPDYSIYSVWGIPVDELHVSEVPGSIYKLHTICRGYAPVPRVTR</sequence>
<dbReference type="RefSeq" id="XP_040686325.1">
    <property type="nucleotide sequence ID" value="XM_040832065.1"/>
</dbReference>
<dbReference type="GeneID" id="63747913"/>
<dbReference type="VEuPathDB" id="FungiDB:ASPWEDRAFT_185147"/>
<name>A0A1L9RCN4_ASPWE</name>
<organism evidence="1 2">
    <name type="scientific">Aspergillus wentii DTO 134E9</name>
    <dbReference type="NCBI Taxonomy" id="1073089"/>
    <lineage>
        <taxon>Eukaryota</taxon>
        <taxon>Fungi</taxon>
        <taxon>Dikarya</taxon>
        <taxon>Ascomycota</taxon>
        <taxon>Pezizomycotina</taxon>
        <taxon>Eurotiomycetes</taxon>
        <taxon>Eurotiomycetidae</taxon>
        <taxon>Eurotiales</taxon>
        <taxon>Aspergillaceae</taxon>
        <taxon>Aspergillus</taxon>
        <taxon>Aspergillus subgen. Cremei</taxon>
    </lineage>
</organism>
<evidence type="ECO:0000313" key="2">
    <source>
        <dbReference type="Proteomes" id="UP000184383"/>
    </source>
</evidence>
<dbReference type="STRING" id="1073089.A0A1L9RCN4"/>